<dbReference type="KEGG" id="dpx:DAPPUDRAFT_251467"/>
<feature type="region of interest" description="Disordered" evidence="1">
    <location>
        <begin position="1"/>
        <end position="23"/>
    </location>
</feature>
<dbReference type="EMBL" id="GL732580">
    <property type="protein sequence ID" value="EFX74815.1"/>
    <property type="molecule type" value="Genomic_DNA"/>
</dbReference>
<dbReference type="AlphaFoldDB" id="E9H0H7"/>
<dbReference type="InParanoid" id="E9H0H7"/>
<feature type="compositionally biased region" description="Polar residues" evidence="1">
    <location>
        <begin position="14"/>
        <end position="23"/>
    </location>
</feature>
<organism evidence="2 3">
    <name type="scientific">Daphnia pulex</name>
    <name type="common">Water flea</name>
    <dbReference type="NCBI Taxonomy" id="6669"/>
    <lineage>
        <taxon>Eukaryota</taxon>
        <taxon>Metazoa</taxon>
        <taxon>Ecdysozoa</taxon>
        <taxon>Arthropoda</taxon>
        <taxon>Crustacea</taxon>
        <taxon>Branchiopoda</taxon>
        <taxon>Diplostraca</taxon>
        <taxon>Cladocera</taxon>
        <taxon>Anomopoda</taxon>
        <taxon>Daphniidae</taxon>
        <taxon>Daphnia</taxon>
    </lineage>
</organism>
<sequence length="115" mass="12363">MQERLKKGRHRSSMKANSPVDQFTPQGIAETSAVLLAVENIPAASFLPPEMPVLPNFILGQSVFFLRLMQSNQPIGAICILPVPMFAISFSIEQATSGNDIFLPVANPAGIEAAI</sequence>
<gene>
    <name evidence="2" type="ORF">DAPPUDRAFT_251467</name>
</gene>
<evidence type="ECO:0000313" key="2">
    <source>
        <dbReference type="EMBL" id="EFX74815.1"/>
    </source>
</evidence>
<feature type="compositionally biased region" description="Basic residues" evidence="1">
    <location>
        <begin position="1"/>
        <end position="13"/>
    </location>
</feature>
<evidence type="ECO:0000256" key="1">
    <source>
        <dbReference type="SAM" id="MobiDB-lite"/>
    </source>
</evidence>
<protein>
    <submittedName>
        <fullName evidence="2">Uncharacterized protein</fullName>
    </submittedName>
</protein>
<evidence type="ECO:0000313" key="3">
    <source>
        <dbReference type="Proteomes" id="UP000000305"/>
    </source>
</evidence>
<dbReference type="Proteomes" id="UP000000305">
    <property type="component" value="Unassembled WGS sequence"/>
</dbReference>
<proteinExistence type="predicted"/>
<dbReference type="HOGENOM" id="CLU_2111330_0_0_1"/>
<keyword evidence="3" id="KW-1185">Reference proteome</keyword>
<reference evidence="2 3" key="1">
    <citation type="journal article" date="2011" name="Science">
        <title>The ecoresponsive genome of Daphnia pulex.</title>
        <authorList>
            <person name="Colbourne J.K."/>
            <person name="Pfrender M.E."/>
            <person name="Gilbert D."/>
            <person name="Thomas W.K."/>
            <person name="Tucker A."/>
            <person name="Oakley T.H."/>
            <person name="Tokishita S."/>
            <person name="Aerts A."/>
            <person name="Arnold G.J."/>
            <person name="Basu M.K."/>
            <person name="Bauer D.J."/>
            <person name="Caceres C.E."/>
            <person name="Carmel L."/>
            <person name="Casola C."/>
            <person name="Choi J.H."/>
            <person name="Detter J.C."/>
            <person name="Dong Q."/>
            <person name="Dusheyko S."/>
            <person name="Eads B.D."/>
            <person name="Frohlich T."/>
            <person name="Geiler-Samerotte K.A."/>
            <person name="Gerlach D."/>
            <person name="Hatcher P."/>
            <person name="Jogdeo S."/>
            <person name="Krijgsveld J."/>
            <person name="Kriventseva E.V."/>
            <person name="Kultz D."/>
            <person name="Laforsch C."/>
            <person name="Lindquist E."/>
            <person name="Lopez J."/>
            <person name="Manak J.R."/>
            <person name="Muller J."/>
            <person name="Pangilinan J."/>
            <person name="Patwardhan R.P."/>
            <person name="Pitluck S."/>
            <person name="Pritham E.J."/>
            <person name="Rechtsteiner A."/>
            <person name="Rho M."/>
            <person name="Rogozin I.B."/>
            <person name="Sakarya O."/>
            <person name="Salamov A."/>
            <person name="Schaack S."/>
            <person name="Shapiro H."/>
            <person name="Shiga Y."/>
            <person name="Skalitzky C."/>
            <person name="Smith Z."/>
            <person name="Souvorov A."/>
            <person name="Sung W."/>
            <person name="Tang Z."/>
            <person name="Tsuchiya D."/>
            <person name="Tu H."/>
            <person name="Vos H."/>
            <person name="Wang M."/>
            <person name="Wolf Y.I."/>
            <person name="Yamagata H."/>
            <person name="Yamada T."/>
            <person name="Ye Y."/>
            <person name="Shaw J.R."/>
            <person name="Andrews J."/>
            <person name="Crease T.J."/>
            <person name="Tang H."/>
            <person name="Lucas S.M."/>
            <person name="Robertson H.M."/>
            <person name="Bork P."/>
            <person name="Koonin E.V."/>
            <person name="Zdobnov E.M."/>
            <person name="Grigoriev I.V."/>
            <person name="Lynch M."/>
            <person name="Boore J.L."/>
        </authorList>
    </citation>
    <scope>NUCLEOTIDE SEQUENCE [LARGE SCALE GENOMIC DNA]</scope>
</reference>
<accession>E9H0H7</accession>
<name>E9H0H7_DAPPU</name>